<dbReference type="Gene3D" id="3.30.70.330">
    <property type="match status" value="1"/>
</dbReference>
<dbReference type="PROSITE" id="PS50102">
    <property type="entry name" value="RRM"/>
    <property type="match status" value="1"/>
</dbReference>
<protein>
    <recommendedName>
        <fullName evidence="3">RRM domain-containing protein</fullName>
    </recommendedName>
</protein>
<dbReference type="Pfam" id="PF00076">
    <property type="entry name" value="RRM_1"/>
    <property type="match status" value="1"/>
</dbReference>
<keyword evidence="5" id="KW-1185">Reference proteome</keyword>
<sequence length="156" mass="17603">MAAFQRLRKPDAVFGHDRSAKVAFAQTPMHPNEEIISQIKTVYVEGLTDAWDEEKVKEICKQYGEIERVKLSRNLKTKRKDFGFITFSSRESALACMDGINNAQIAEGEVKVKANIARSQFRGRLQKSTRGGFKVKKESGTTGTSWIIEDERSCQA</sequence>
<dbReference type="PANTHER" id="PTHR21245">
    <property type="entry name" value="HETEROGENEOUS NUCLEAR RIBONUCLEOPROTEIN"/>
    <property type="match status" value="1"/>
</dbReference>
<evidence type="ECO:0000256" key="1">
    <source>
        <dbReference type="ARBA" id="ARBA00022884"/>
    </source>
</evidence>
<accession>A0AAP0SA16</accession>
<dbReference type="SMART" id="SM00360">
    <property type="entry name" value="RRM"/>
    <property type="match status" value="1"/>
</dbReference>
<feature type="domain" description="RRM" evidence="3">
    <location>
        <begin position="40"/>
        <end position="119"/>
    </location>
</feature>
<name>A0AAP0SA16_LIQFO</name>
<dbReference type="Proteomes" id="UP001415857">
    <property type="component" value="Unassembled WGS sequence"/>
</dbReference>
<reference evidence="4 5" key="1">
    <citation type="journal article" date="2024" name="Plant J.">
        <title>Genome sequences and population genomics reveal climatic adaptation and genomic divergence between two closely related sweetgum species.</title>
        <authorList>
            <person name="Xu W.Q."/>
            <person name="Ren C.Q."/>
            <person name="Zhang X.Y."/>
            <person name="Comes H.P."/>
            <person name="Liu X.H."/>
            <person name="Li Y.G."/>
            <person name="Kettle C.J."/>
            <person name="Jalonen R."/>
            <person name="Gaisberger H."/>
            <person name="Ma Y.Z."/>
            <person name="Qiu Y.X."/>
        </authorList>
    </citation>
    <scope>NUCLEOTIDE SEQUENCE [LARGE SCALE GENOMIC DNA]</scope>
    <source>
        <strain evidence="4">Hangzhou</strain>
    </source>
</reference>
<dbReference type="InterPro" id="IPR000504">
    <property type="entry name" value="RRM_dom"/>
</dbReference>
<dbReference type="CDD" id="cd00590">
    <property type="entry name" value="RRM_SF"/>
    <property type="match status" value="1"/>
</dbReference>
<proteinExistence type="predicted"/>
<dbReference type="GO" id="GO:0003723">
    <property type="term" value="F:RNA binding"/>
    <property type="evidence" value="ECO:0007669"/>
    <property type="project" value="UniProtKB-UniRule"/>
</dbReference>
<dbReference type="InterPro" id="IPR012677">
    <property type="entry name" value="Nucleotide-bd_a/b_plait_sf"/>
</dbReference>
<organism evidence="4 5">
    <name type="scientific">Liquidambar formosana</name>
    <name type="common">Formosan gum</name>
    <dbReference type="NCBI Taxonomy" id="63359"/>
    <lineage>
        <taxon>Eukaryota</taxon>
        <taxon>Viridiplantae</taxon>
        <taxon>Streptophyta</taxon>
        <taxon>Embryophyta</taxon>
        <taxon>Tracheophyta</taxon>
        <taxon>Spermatophyta</taxon>
        <taxon>Magnoliopsida</taxon>
        <taxon>eudicotyledons</taxon>
        <taxon>Gunneridae</taxon>
        <taxon>Pentapetalae</taxon>
        <taxon>Saxifragales</taxon>
        <taxon>Altingiaceae</taxon>
        <taxon>Liquidambar</taxon>
    </lineage>
</organism>
<keyword evidence="1 2" id="KW-0694">RNA-binding</keyword>
<evidence type="ECO:0000313" key="5">
    <source>
        <dbReference type="Proteomes" id="UP001415857"/>
    </source>
</evidence>
<comment type="caution">
    <text evidence="4">The sequence shown here is derived from an EMBL/GenBank/DDBJ whole genome shotgun (WGS) entry which is preliminary data.</text>
</comment>
<dbReference type="SUPFAM" id="SSF54928">
    <property type="entry name" value="RNA-binding domain, RBD"/>
    <property type="match status" value="1"/>
</dbReference>
<evidence type="ECO:0000259" key="3">
    <source>
        <dbReference type="PROSITE" id="PS50102"/>
    </source>
</evidence>
<dbReference type="InterPro" id="IPR035979">
    <property type="entry name" value="RBD_domain_sf"/>
</dbReference>
<dbReference type="EMBL" id="JBBPBK010000001">
    <property type="protein sequence ID" value="KAK9292558.1"/>
    <property type="molecule type" value="Genomic_DNA"/>
</dbReference>
<evidence type="ECO:0000256" key="2">
    <source>
        <dbReference type="PROSITE-ProRule" id="PRU00176"/>
    </source>
</evidence>
<gene>
    <name evidence="4" type="ORF">L1049_020532</name>
</gene>
<dbReference type="AlphaFoldDB" id="A0AAP0SA16"/>
<evidence type="ECO:0000313" key="4">
    <source>
        <dbReference type="EMBL" id="KAK9292558.1"/>
    </source>
</evidence>